<dbReference type="GO" id="GO:0004674">
    <property type="term" value="F:protein serine/threonine kinase activity"/>
    <property type="evidence" value="ECO:0007669"/>
    <property type="project" value="UniProtKB-EC"/>
</dbReference>
<keyword evidence="5" id="KW-0418">Kinase</keyword>
<feature type="domain" description="Protein kinase" evidence="8">
    <location>
        <begin position="97"/>
        <end position="369"/>
    </location>
</feature>
<dbReference type="Pfam" id="PF00069">
    <property type="entry name" value="Pkinase"/>
    <property type="match status" value="2"/>
</dbReference>
<dbReference type="InterPro" id="IPR008271">
    <property type="entry name" value="Ser/Thr_kinase_AS"/>
</dbReference>
<evidence type="ECO:0000256" key="4">
    <source>
        <dbReference type="ARBA" id="ARBA00022741"/>
    </source>
</evidence>
<evidence type="ECO:0000256" key="3">
    <source>
        <dbReference type="ARBA" id="ARBA00022679"/>
    </source>
</evidence>
<gene>
    <name evidence="9" type="ORF">LCGC14_2609770</name>
</gene>
<dbReference type="PROSITE" id="PS00107">
    <property type="entry name" value="PROTEIN_KINASE_ATP"/>
    <property type="match status" value="1"/>
</dbReference>
<dbReference type="PANTHER" id="PTHR43671">
    <property type="entry name" value="SERINE/THREONINE-PROTEIN KINASE NEK"/>
    <property type="match status" value="1"/>
</dbReference>
<dbReference type="PANTHER" id="PTHR43671:SF13">
    <property type="entry name" value="SERINE_THREONINE-PROTEIN KINASE NEK2"/>
    <property type="match status" value="1"/>
</dbReference>
<proteinExistence type="inferred from homology"/>
<dbReference type="InterPro" id="IPR050660">
    <property type="entry name" value="NEK_Ser/Thr_kinase"/>
</dbReference>
<dbReference type="SUPFAM" id="SSF56112">
    <property type="entry name" value="Protein kinase-like (PK-like)"/>
    <property type="match status" value="1"/>
</dbReference>
<dbReference type="CDD" id="cd14014">
    <property type="entry name" value="STKc_PknB_like"/>
    <property type="match status" value="1"/>
</dbReference>
<dbReference type="SMART" id="SM00220">
    <property type="entry name" value="S_TKc"/>
    <property type="match status" value="1"/>
</dbReference>
<dbReference type="AlphaFoldDB" id="A0A0F9A6G8"/>
<dbReference type="InterPro" id="IPR000719">
    <property type="entry name" value="Prot_kinase_dom"/>
</dbReference>
<evidence type="ECO:0000256" key="7">
    <source>
        <dbReference type="SAM" id="MobiDB-lite"/>
    </source>
</evidence>
<dbReference type="PROSITE" id="PS50011">
    <property type="entry name" value="PROTEIN_KINASE_DOM"/>
    <property type="match status" value="1"/>
</dbReference>
<dbReference type="EMBL" id="LAZR01044272">
    <property type="protein sequence ID" value="KKL05065.1"/>
    <property type="molecule type" value="Genomic_DNA"/>
</dbReference>
<keyword evidence="3" id="KW-0808">Transferase</keyword>
<sequence>ELALELRRRVKEQQAFIGEAEFGKTDLSYSFSEQPERIVACAETVRHTMGEGQDAADVESNGGRSTSFPAPDPEEIETSKSATARQYEAGDVIDDRFEVLELLGHGGFSHVYRVIDRVEDQERAFKLFDNAAGYDAVRREIGALREVDHPNVVDVIWAGRTDAGDWYLITEFIHGESLEDFANGKKHLRDREAVDVALDVLDALIAIHPNAERLAELADKQNGGGLSEDEFNEFQELKARGLVHRDVKPQNVMLTRQGARLLDFNIASRAGDAVVTVSGTPPYQAPDADLTRWDVSTDLFAVGAMLYELLCNGEHPYEGGQPMAGEKVRDPRLLRSDLRAELADFLIKACAALREQRFSSAHEMKAALAGIRSGL</sequence>
<comment type="caution">
    <text evidence="9">The sequence shown here is derived from an EMBL/GenBank/DDBJ whole genome shotgun (WGS) entry which is preliminary data.</text>
</comment>
<evidence type="ECO:0000256" key="2">
    <source>
        <dbReference type="ARBA" id="ARBA00012513"/>
    </source>
</evidence>
<keyword evidence="4" id="KW-0547">Nucleotide-binding</keyword>
<keyword evidence="6" id="KW-0067">ATP-binding</keyword>
<evidence type="ECO:0000256" key="5">
    <source>
        <dbReference type="ARBA" id="ARBA00022777"/>
    </source>
</evidence>
<accession>A0A0F9A6G8</accession>
<feature type="non-terminal residue" evidence="9">
    <location>
        <position position="1"/>
    </location>
</feature>
<dbReference type="EC" id="2.7.11.1" evidence="2"/>
<reference evidence="9" key="1">
    <citation type="journal article" date="2015" name="Nature">
        <title>Complex archaea that bridge the gap between prokaryotes and eukaryotes.</title>
        <authorList>
            <person name="Spang A."/>
            <person name="Saw J.H."/>
            <person name="Jorgensen S.L."/>
            <person name="Zaremba-Niedzwiedzka K."/>
            <person name="Martijn J."/>
            <person name="Lind A.E."/>
            <person name="van Eijk R."/>
            <person name="Schleper C."/>
            <person name="Guy L."/>
            <person name="Ettema T.J."/>
        </authorList>
    </citation>
    <scope>NUCLEOTIDE SEQUENCE</scope>
</reference>
<evidence type="ECO:0000256" key="1">
    <source>
        <dbReference type="ARBA" id="ARBA00010886"/>
    </source>
</evidence>
<evidence type="ECO:0000313" key="9">
    <source>
        <dbReference type="EMBL" id="KKL05065.1"/>
    </source>
</evidence>
<comment type="similarity">
    <text evidence="1">Belongs to the protein kinase superfamily. NEK Ser/Thr protein kinase family. NIMA subfamily.</text>
</comment>
<dbReference type="GO" id="GO:0005524">
    <property type="term" value="F:ATP binding"/>
    <property type="evidence" value="ECO:0007669"/>
    <property type="project" value="UniProtKB-KW"/>
</dbReference>
<feature type="region of interest" description="Disordered" evidence="7">
    <location>
        <begin position="50"/>
        <end position="82"/>
    </location>
</feature>
<evidence type="ECO:0000259" key="8">
    <source>
        <dbReference type="PROSITE" id="PS50011"/>
    </source>
</evidence>
<evidence type="ECO:0000256" key="6">
    <source>
        <dbReference type="ARBA" id="ARBA00022840"/>
    </source>
</evidence>
<dbReference type="PROSITE" id="PS00108">
    <property type="entry name" value="PROTEIN_KINASE_ST"/>
    <property type="match status" value="1"/>
</dbReference>
<dbReference type="InterPro" id="IPR011009">
    <property type="entry name" value="Kinase-like_dom_sf"/>
</dbReference>
<protein>
    <recommendedName>
        <fullName evidence="2">non-specific serine/threonine protein kinase</fullName>
        <ecNumber evidence="2">2.7.11.1</ecNumber>
    </recommendedName>
</protein>
<dbReference type="Gene3D" id="1.10.510.10">
    <property type="entry name" value="Transferase(Phosphotransferase) domain 1"/>
    <property type="match status" value="1"/>
</dbReference>
<dbReference type="InterPro" id="IPR017441">
    <property type="entry name" value="Protein_kinase_ATP_BS"/>
</dbReference>
<dbReference type="Gene3D" id="3.30.200.20">
    <property type="entry name" value="Phosphorylase Kinase, domain 1"/>
    <property type="match status" value="1"/>
</dbReference>
<name>A0A0F9A6G8_9ZZZZ</name>
<organism evidence="9">
    <name type="scientific">marine sediment metagenome</name>
    <dbReference type="NCBI Taxonomy" id="412755"/>
    <lineage>
        <taxon>unclassified sequences</taxon>
        <taxon>metagenomes</taxon>
        <taxon>ecological metagenomes</taxon>
    </lineage>
</organism>